<gene>
    <name evidence="6" type="ORF">NQ502_01875</name>
</gene>
<dbReference type="EMBL" id="CP102290">
    <property type="protein sequence ID" value="UWP59834.1"/>
    <property type="molecule type" value="Genomic_DNA"/>
</dbReference>
<evidence type="ECO:0000256" key="1">
    <source>
        <dbReference type="ARBA" id="ARBA00004141"/>
    </source>
</evidence>
<sequence>MNWINKMERKFGKYAIPNLTLYIIITYVVGYLLMYLAPNVMDYCLLEPGLILRGQVWRLVSWLLIPPGSLDIFTIIMLFFYYSIGTTLEKTWGAFRYNFYIFGGIILTVIGSFIMYFVLGGGTLLIMRGGFFSTYYISLSIFLGFAATYPDMQVLLYFIIPIKIKWLAWLDVIFLAWQMIQSGWTTRVAIICSLMNFIIYFFATRNLARYSPHEVKRKRTYAKAVHKSQSPNVTKHKCAVCGRTEKDGDDLEFRFCSKCRGNYEYCQDHLFTHKHIQ</sequence>
<accession>A0ABY5VGW3</accession>
<feature type="transmembrane region" description="Helical" evidence="5">
    <location>
        <begin position="61"/>
        <end position="85"/>
    </location>
</feature>
<evidence type="ECO:0000256" key="4">
    <source>
        <dbReference type="ARBA" id="ARBA00023136"/>
    </source>
</evidence>
<dbReference type="Gene3D" id="1.20.1540.10">
    <property type="entry name" value="Rhomboid-like"/>
    <property type="match status" value="1"/>
</dbReference>
<feature type="transmembrane region" description="Helical" evidence="5">
    <location>
        <begin position="97"/>
        <end position="119"/>
    </location>
</feature>
<keyword evidence="3 5" id="KW-1133">Transmembrane helix</keyword>
<name>A0ABY5VGW3_9FIRM</name>
<keyword evidence="7" id="KW-1185">Reference proteome</keyword>
<dbReference type="RefSeq" id="WP_028528112.1">
    <property type="nucleotide sequence ID" value="NZ_CABLBR010000007.1"/>
</dbReference>
<keyword evidence="4 5" id="KW-0472">Membrane</keyword>
<keyword evidence="2 5" id="KW-0812">Transmembrane</keyword>
<evidence type="ECO:0000256" key="5">
    <source>
        <dbReference type="SAM" id="Phobius"/>
    </source>
</evidence>
<protein>
    <recommendedName>
        <fullName evidence="8">Rhomboid family intramembrane serine protease</fullName>
    </recommendedName>
</protein>
<dbReference type="Proteomes" id="UP001060164">
    <property type="component" value="Chromosome"/>
</dbReference>
<reference evidence="6" key="1">
    <citation type="journal article" date="2022" name="Cell">
        <title>Design, construction, and in vivo augmentation of a complex gut microbiome.</title>
        <authorList>
            <person name="Cheng A.G."/>
            <person name="Ho P.Y."/>
            <person name="Aranda-Diaz A."/>
            <person name="Jain S."/>
            <person name="Yu F.B."/>
            <person name="Meng X."/>
            <person name="Wang M."/>
            <person name="Iakiviak M."/>
            <person name="Nagashima K."/>
            <person name="Zhao A."/>
            <person name="Murugkar P."/>
            <person name="Patil A."/>
            <person name="Atabakhsh K."/>
            <person name="Weakley A."/>
            <person name="Yan J."/>
            <person name="Brumbaugh A.R."/>
            <person name="Higginbottom S."/>
            <person name="Dimas A."/>
            <person name="Shiver A.L."/>
            <person name="Deutschbauer A."/>
            <person name="Neff N."/>
            <person name="Sonnenburg J.L."/>
            <person name="Huang K.C."/>
            <person name="Fischbach M.A."/>
        </authorList>
    </citation>
    <scope>NUCLEOTIDE SEQUENCE</scope>
    <source>
        <strain evidence="6">DSM 19829</strain>
    </source>
</reference>
<proteinExistence type="predicted"/>
<evidence type="ECO:0000256" key="2">
    <source>
        <dbReference type="ARBA" id="ARBA00022692"/>
    </source>
</evidence>
<dbReference type="SUPFAM" id="SSF144091">
    <property type="entry name" value="Rhomboid-like"/>
    <property type="match status" value="1"/>
</dbReference>
<feature type="transmembrane region" description="Helical" evidence="5">
    <location>
        <begin position="184"/>
        <end position="203"/>
    </location>
</feature>
<evidence type="ECO:0000313" key="7">
    <source>
        <dbReference type="Proteomes" id="UP001060164"/>
    </source>
</evidence>
<evidence type="ECO:0000313" key="6">
    <source>
        <dbReference type="EMBL" id="UWP59834.1"/>
    </source>
</evidence>
<feature type="transmembrane region" description="Helical" evidence="5">
    <location>
        <begin position="21"/>
        <end position="41"/>
    </location>
</feature>
<evidence type="ECO:0008006" key="8">
    <source>
        <dbReference type="Google" id="ProtNLM"/>
    </source>
</evidence>
<organism evidence="6 7">
    <name type="scientific">Ruminococcus gauvreauii</name>
    <dbReference type="NCBI Taxonomy" id="438033"/>
    <lineage>
        <taxon>Bacteria</taxon>
        <taxon>Bacillati</taxon>
        <taxon>Bacillota</taxon>
        <taxon>Clostridia</taxon>
        <taxon>Eubacteriales</taxon>
        <taxon>Oscillospiraceae</taxon>
        <taxon>Ruminococcus</taxon>
    </lineage>
</organism>
<dbReference type="InterPro" id="IPR035952">
    <property type="entry name" value="Rhomboid-like_sf"/>
</dbReference>
<feature type="transmembrane region" description="Helical" evidence="5">
    <location>
        <begin position="125"/>
        <end position="147"/>
    </location>
</feature>
<comment type="subcellular location">
    <subcellularLocation>
        <location evidence="1">Membrane</location>
        <topology evidence="1">Multi-pass membrane protein</topology>
    </subcellularLocation>
</comment>
<evidence type="ECO:0000256" key="3">
    <source>
        <dbReference type="ARBA" id="ARBA00022989"/>
    </source>
</evidence>
<feature type="transmembrane region" description="Helical" evidence="5">
    <location>
        <begin position="154"/>
        <end position="178"/>
    </location>
</feature>